<comment type="caution">
    <text evidence="2">The sequence shown here is derived from an EMBL/GenBank/DDBJ whole genome shotgun (WGS) entry which is preliminary data.</text>
</comment>
<dbReference type="AlphaFoldDB" id="A0A964WVL6"/>
<name>A0A964WVL6_9HYPH</name>
<dbReference type="EMBL" id="SPKJ01000108">
    <property type="protein sequence ID" value="MYZ49955.1"/>
    <property type="molecule type" value="Genomic_DNA"/>
</dbReference>
<dbReference type="OrthoDB" id="9811425at2"/>
<dbReference type="Pfam" id="PF01370">
    <property type="entry name" value="Epimerase"/>
    <property type="match status" value="1"/>
</dbReference>
<protein>
    <submittedName>
        <fullName evidence="2">NAD-dependent epimerase/dehydratase family protein</fullName>
    </submittedName>
</protein>
<evidence type="ECO:0000313" key="3">
    <source>
        <dbReference type="Proteomes" id="UP000773614"/>
    </source>
</evidence>
<proteinExistence type="predicted"/>
<dbReference type="Gene3D" id="3.90.25.10">
    <property type="entry name" value="UDP-galactose 4-epimerase, domain 1"/>
    <property type="match status" value="1"/>
</dbReference>
<organism evidence="2 3">
    <name type="scientific">Propylenella binzhouense</name>
    <dbReference type="NCBI Taxonomy" id="2555902"/>
    <lineage>
        <taxon>Bacteria</taxon>
        <taxon>Pseudomonadati</taxon>
        <taxon>Pseudomonadota</taxon>
        <taxon>Alphaproteobacteria</taxon>
        <taxon>Hyphomicrobiales</taxon>
        <taxon>Propylenellaceae</taxon>
        <taxon>Propylenella</taxon>
    </lineage>
</organism>
<dbReference type="InterPro" id="IPR050177">
    <property type="entry name" value="Lipid_A_modif_metabolic_enz"/>
</dbReference>
<keyword evidence="3" id="KW-1185">Reference proteome</keyword>
<reference evidence="2" key="1">
    <citation type="submission" date="2019-03" db="EMBL/GenBank/DDBJ databases">
        <title>Afifella sp. nov., isolated from activated sludge.</title>
        <authorList>
            <person name="Li Q."/>
            <person name="Liu Y."/>
        </authorList>
    </citation>
    <scope>NUCLEOTIDE SEQUENCE</scope>
    <source>
        <strain evidence="2">L72</strain>
    </source>
</reference>
<accession>A0A964WVL6</accession>
<sequence length="314" mass="33133">MSAGLGGRRVLVVGAGGFIGRHVVSGLVAAQAKVTALDLAAPKRIPNGVVEWVTGNVSDESVVAAASAGQDAVVYLASNSLPASANHDLAEEINSHVRATVKAAEICEASGVDLFLFASSGGTVYGLEADEPLVEDSPTRPRNAYGVSKLAIEHYLRLIGVLRHMKTVSLRIANPYGEGQRSHRSQGVVAAAMQHSIEGTAMPIWGDGSVVRDFVYVGDVAEAFVAACGYEGPSTVINIGSGAGVTLLDIIRLVETATGRPIRLDFEPDRPIDVRRNVLDIRRAARHLSWTPKVSLESGIAATAGWWLRRLPAD</sequence>
<gene>
    <name evidence="2" type="ORF">E4O86_19800</name>
</gene>
<dbReference type="InterPro" id="IPR001509">
    <property type="entry name" value="Epimerase_deHydtase"/>
</dbReference>
<feature type="domain" description="NAD-dependent epimerase/dehydratase" evidence="1">
    <location>
        <begin position="10"/>
        <end position="240"/>
    </location>
</feature>
<dbReference type="Gene3D" id="3.40.50.720">
    <property type="entry name" value="NAD(P)-binding Rossmann-like Domain"/>
    <property type="match status" value="1"/>
</dbReference>
<dbReference type="RefSeq" id="WP_161142291.1">
    <property type="nucleotide sequence ID" value="NZ_SPKJ01000108.1"/>
</dbReference>
<dbReference type="InterPro" id="IPR036291">
    <property type="entry name" value="NAD(P)-bd_dom_sf"/>
</dbReference>
<evidence type="ECO:0000313" key="2">
    <source>
        <dbReference type="EMBL" id="MYZ49955.1"/>
    </source>
</evidence>
<dbReference type="PANTHER" id="PTHR43245">
    <property type="entry name" value="BIFUNCTIONAL POLYMYXIN RESISTANCE PROTEIN ARNA"/>
    <property type="match status" value="1"/>
</dbReference>
<dbReference type="PRINTS" id="PR01713">
    <property type="entry name" value="NUCEPIMERASE"/>
</dbReference>
<evidence type="ECO:0000259" key="1">
    <source>
        <dbReference type="Pfam" id="PF01370"/>
    </source>
</evidence>
<dbReference type="PANTHER" id="PTHR43245:SF13">
    <property type="entry name" value="UDP-D-APIOSE_UDP-D-XYLOSE SYNTHASE 2"/>
    <property type="match status" value="1"/>
</dbReference>
<dbReference type="SUPFAM" id="SSF51735">
    <property type="entry name" value="NAD(P)-binding Rossmann-fold domains"/>
    <property type="match status" value="1"/>
</dbReference>
<dbReference type="Proteomes" id="UP000773614">
    <property type="component" value="Unassembled WGS sequence"/>
</dbReference>